<accession>A0A243RH01</accession>
<keyword evidence="1" id="KW-0472">Membrane</keyword>
<keyword evidence="1" id="KW-1133">Transmembrane helix</keyword>
<dbReference type="EMBL" id="NGFP01000117">
    <property type="protein sequence ID" value="OUC94035.1"/>
    <property type="molecule type" value="Genomic_DNA"/>
</dbReference>
<name>A0A243RH01_9ACTN</name>
<reference evidence="2 3" key="1">
    <citation type="submission" date="2017-05" db="EMBL/GenBank/DDBJ databases">
        <title>Biotechnological potential of actinobacteria isolated from South African environments.</title>
        <authorList>
            <person name="Le Roes-Hill M."/>
            <person name="Prins A."/>
            <person name="Durrell K.A."/>
        </authorList>
    </citation>
    <scope>NUCLEOTIDE SEQUENCE [LARGE SCALE GENOMIC DNA]</scope>
    <source>
        <strain evidence="2">M26</strain>
    </source>
</reference>
<keyword evidence="1" id="KW-0812">Transmembrane</keyword>
<evidence type="ECO:0000256" key="1">
    <source>
        <dbReference type="SAM" id="Phobius"/>
    </source>
</evidence>
<evidence type="ECO:0000313" key="2">
    <source>
        <dbReference type="EMBL" id="OUC94035.1"/>
    </source>
</evidence>
<dbReference type="AlphaFoldDB" id="A0A243RH01"/>
<feature type="transmembrane region" description="Helical" evidence="1">
    <location>
        <begin position="14"/>
        <end position="34"/>
    </location>
</feature>
<evidence type="ECO:0000313" key="3">
    <source>
        <dbReference type="Proteomes" id="UP000194761"/>
    </source>
</evidence>
<keyword evidence="3" id="KW-1185">Reference proteome</keyword>
<dbReference type="Proteomes" id="UP000194761">
    <property type="component" value="Unassembled WGS sequence"/>
</dbReference>
<dbReference type="RefSeq" id="WP_086575827.1">
    <property type="nucleotide sequence ID" value="NZ_NGFP01000117.1"/>
</dbReference>
<gene>
    <name evidence="2" type="ORF">CA984_23985</name>
</gene>
<comment type="caution">
    <text evidence="2">The sequence shown here is derived from an EMBL/GenBank/DDBJ whole genome shotgun (WGS) entry which is preliminary data.</text>
</comment>
<protein>
    <submittedName>
        <fullName evidence="2">Uncharacterized protein</fullName>
    </submittedName>
</protein>
<sequence>MKTTYEESFVASDWVVVLVLGAIVVTVASVQWPAGTESQLIGRMDIDDLLPRENTTESALITG</sequence>
<organism evidence="2 3">
    <name type="scientific">Streptosporangium minutum</name>
    <dbReference type="NCBI Taxonomy" id="569862"/>
    <lineage>
        <taxon>Bacteria</taxon>
        <taxon>Bacillati</taxon>
        <taxon>Actinomycetota</taxon>
        <taxon>Actinomycetes</taxon>
        <taxon>Streptosporangiales</taxon>
        <taxon>Streptosporangiaceae</taxon>
        <taxon>Streptosporangium</taxon>
    </lineage>
</organism>
<proteinExistence type="predicted"/>